<feature type="transmembrane region" description="Helical" evidence="8">
    <location>
        <begin position="178"/>
        <end position="197"/>
    </location>
</feature>
<dbReference type="Proteomes" id="UP000315711">
    <property type="component" value="Unassembled WGS sequence"/>
</dbReference>
<feature type="transmembrane region" description="Helical" evidence="8">
    <location>
        <begin position="461"/>
        <end position="485"/>
    </location>
</feature>
<feature type="transmembrane region" description="Helical" evidence="8">
    <location>
        <begin position="152"/>
        <end position="172"/>
    </location>
</feature>
<evidence type="ECO:0000256" key="1">
    <source>
        <dbReference type="ARBA" id="ARBA00004651"/>
    </source>
</evidence>
<evidence type="ECO:0000256" key="3">
    <source>
        <dbReference type="ARBA" id="ARBA00022692"/>
    </source>
</evidence>
<dbReference type="OrthoDB" id="9804143at2"/>
<dbReference type="PRINTS" id="PR01806">
    <property type="entry name" value="VIRFACTRMVIN"/>
</dbReference>
<feature type="transmembrane region" description="Helical" evidence="8">
    <location>
        <begin position="399"/>
        <end position="421"/>
    </location>
</feature>
<dbReference type="GO" id="GO:0008360">
    <property type="term" value="P:regulation of cell shape"/>
    <property type="evidence" value="ECO:0007669"/>
    <property type="project" value="UniProtKB-UniRule"/>
</dbReference>
<proteinExistence type="inferred from homology"/>
<dbReference type="UniPathway" id="UPA00219"/>
<dbReference type="CDD" id="cd13123">
    <property type="entry name" value="MATE_MurJ_like"/>
    <property type="match status" value="1"/>
</dbReference>
<dbReference type="GO" id="GO:0005886">
    <property type="term" value="C:plasma membrane"/>
    <property type="evidence" value="ECO:0007669"/>
    <property type="project" value="UniProtKB-SubCell"/>
</dbReference>
<dbReference type="PIRSF" id="PIRSF002869">
    <property type="entry name" value="MviN"/>
    <property type="match status" value="1"/>
</dbReference>
<dbReference type="GO" id="GO:0071555">
    <property type="term" value="P:cell wall organization"/>
    <property type="evidence" value="ECO:0007669"/>
    <property type="project" value="UniProtKB-UniRule"/>
</dbReference>
<evidence type="ECO:0000256" key="9">
    <source>
        <dbReference type="PIRNR" id="PIRNR002869"/>
    </source>
</evidence>
<comment type="subcellular location">
    <subcellularLocation>
        <location evidence="1 8">Cell membrane</location>
        <topology evidence="1 8">Multi-pass membrane protein</topology>
    </subcellularLocation>
</comment>
<keyword evidence="2 8" id="KW-1003">Cell membrane</keyword>
<gene>
    <name evidence="8" type="primary">murJ</name>
    <name evidence="10" type="ORF">IQ10_00304</name>
</gene>
<keyword evidence="6 8" id="KW-1133">Transmembrane helix</keyword>
<evidence type="ECO:0000256" key="2">
    <source>
        <dbReference type="ARBA" id="ARBA00022475"/>
    </source>
</evidence>
<feature type="transmembrane region" description="Helical" evidence="8">
    <location>
        <begin position="341"/>
        <end position="362"/>
    </location>
</feature>
<dbReference type="EMBL" id="VLKZ01000001">
    <property type="protein sequence ID" value="TWI59881.1"/>
    <property type="molecule type" value="Genomic_DNA"/>
</dbReference>
<organism evidence="10 11">
    <name type="scientific">Halalkalibacter nanhaiisediminis</name>
    <dbReference type="NCBI Taxonomy" id="688079"/>
    <lineage>
        <taxon>Bacteria</taxon>
        <taxon>Bacillati</taxon>
        <taxon>Bacillota</taxon>
        <taxon>Bacilli</taxon>
        <taxon>Bacillales</taxon>
        <taxon>Bacillaceae</taxon>
        <taxon>Halalkalibacter</taxon>
    </lineage>
</organism>
<dbReference type="GO" id="GO:0015648">
    <property type="term" value="F:lipid-linked peptidoglycan transporter activity"/>
    <property type="evidence" value="ECO:0007669"/>
    <property type="project" value="UniProtKB-UniRule"/>
</dbReference>
<evidence type="ECO:0000313" key="11">
    <source>
        <dbReference type="Proteomes" id="UP000315711"/>
    </source>
</evidence>
<dbReference type="HAMAP" id="MF_02078">
    <property type="entry name" value="MurJ_MviN"/>
    <property type="match status" value="1"/>
</dbReference>
<feature type="transmembrane region" description="Helical" evidence="8">
    <location>
        <begin position="83"/>
        <end position="102"/>
    </location>
</feature>
<feature type="transmembrane region" description="Helical" evidence="8">
    <location>
        <begin position="374"/>
        <end position="393"/>
    </location>
</feature>
<evidence type="ECO:0000256" key="6">
    <source>
        <dbReference type="ARBA" id="ARBA00022989"/>
    </source>
</evidence>
<comment type="caution">
    <text evidence="10">The sequence shown here is derived from an EMBL/GenBank/DDBJ whole genome shotgun (WGS) entry which is preliminary data.</text>
</comment>
<evidence type="ECO:0000256" key="4">
    <source>
        <dbReference type="ARBA" id="ARBA00022960"/>
    </source>
</evidence>
<protein>
    <recommendedName>
        <fullName evidence="8">Probable lipid II flippase MurJ</fullName>
    </recommendedName>
</protein>
<reference evidence="10 11" key="1">
    <citation type="journal article" date="2015" name="Stand. Genomic Sci.">
        <title>Genomic Encyclopedia of Bacterial and Archaeal Type Strains, Phase III: the genomes of soil and plant-associated and newly described type strains.</title>
        <authorList>
            <person name="Whitman W.B."/>
            <person name="Woyke T."/>
            <person name="Klenk H.P."/>
            <person name="Zhou Y."/>
            <person name="Lilburn T.G."/>
            <person name="Beck B.J."/>
            <person name="De Vos P."/>
            <person name="Vandamme P."/>
            <person name="Eisen J.A."/>
            <person name="Garrity G."/>
            <person name="Hugenholtz P."/>
            <person name="Kyrpides N.C."/>
        </authorList>
    </citation>
    <scope>NUCLEOTIDE SEQUENCE [LARGE SCALE GENOMIC DNA]</scope>
    <source>
        <strain evidence="10 11">CGMCC 1.10116</strain>
    </source>
</reference>
<evidence type="ECO:0000256" key="7">
    <source>
        <dbReference type="ARBA" id="ARBA00023136"/>
    </source>
</evidence>
<accession>A0A562QSY2</accession>
<keyword evidence="4 8" id="KW-0133">Cell shape</keyword>
<comment type="pathway">
    <text evidence="8">Cell wall biogenesis; peptidoglycan biosynthesis.</text>
</comment>
<feature type="transmembrane region" description="Helical" evidence="8">
    <location>
        <begin position="122"/>
        <end position="145"/>
    </location>
</feature>
<feature type="transmembrane region" description="Helical" evidence="8">
    <location>
        <begin position="304"/>
        <end position="329"/>
    </location>
</feature>
<dbReference type="GO" id="GO:0009252">
    <property type="term" value="P:peptidoglycan biosynthetic process"/>
    <property type="evidence" value="ECO:0007669"/>
    <property type="project" value="UniProtKB-UniRule"/>
</dbReference>
<dbReference type="Pfam" id="PF03023">
    <property type="entry name" value="MurJ"/>
    <property type="match status" value="1"/>
</dbReference>
<dbReference type="RefSeq" id="WP_144448705.1">
    <property type="nucleotide sequence ID" value="NZ_VLKZ01000001.1"/>
</dbReference>
<comment type="function">
    <text evidence="8 9">Involved in peptidoglycan biosynthesis. Transports lipid-linked peptidoglycan precursors from the inner to the outer leaflet of the cytoplasmic membrane.</text>
</comment>
<comment type="similarity">
    <text evidence="8 9">Belongs to the MurJ/MviN family.</text>
</comment>
<evidence type="ECO:0000313" key="10">
    <source>
        <dbReference type="EMBL" id="TWI59881.1"/>
    </source>
</evidence>
<keyword evidence="3 8" id="KW-0812">Transmembrane</keyword>
<feature type="transmembrane region" description="Helical" evidence="8">
    <location>
        <begin position="38"/>
        <end position="62"/>
    </location>
</feature>
<feature type="transmembrane region" description="Helical" evidence="8">
    <location>
        <begin position="265"/>
        <end position="283"/>
    </location>
</feature>
<keyword evidence="8 9" id="KW-0961">Cell wall biogenesis/degradation</keyword>
<dbReference type="InterPro" id="IPR004268">
    <property type="entry name" value="MurJ"/>
</dbReference>
<evidence type="ECO:0000256" key="8">
    <source>
        <dbReference type="HAMAP-Rule" id="MF_02078"/>
    </source>
</evidence>
<feature type="transmembrane region" description="Helical" evidence="8">
    <location>
        <begin position="218"/>
        <end position="237"/>
    </location>
</feature>
<keyword evidence="7 8" id="KW-0472">Membrane</keyword>
<evidence type="ECO:0000256" key="5">
    <source>
        <dbReference type="ARBA" id="ARBA00022984"/>
    </source>
</evidence>
<dbReference type="GO" id="GO:0034204">
    <property type="term" value="P:lipid translocation"/>
    <property type="evidence" value="ECO:0007669"/>
    <property type="project" value="TreeGrafter"/>
</dbReference>
<sequence length="504" mass="55455">MKRTVIIIMLITILSKLFGFARDITLSYFYGASNISDAYLISLTIPTVLFSIIGVGIKTGYIPMFNKIESTSGTEAGNRFTNNLINILFIICTLIIILGLVFTEQIVKVFALGFEGDTLALAIQFTKISLVGIYFTGFVFIFKAFLEVKGNFFIPALIGLPLNIIIIFAIFLSPTTNIIILSIGTVIALASQWILLIPSSYRLGYKYKLVLDIKDKHIRNMAIIALPIIIGVSVNQINILVDRTIASQITVGGISALSYADRINAFVQGIFVLSITTVMYPIISKMAVKKNIEGIKKTVNESIAGINLLVVPATVITMVFAEQIVGLLFGRGAFNHEAILLTSNALFFYSIGMIGIALREVISRVFYSFQDTRTPMVNAAVAVILNIILSLTLSKYLGIGGLALATSISAVFCTILLFISLRKRIGDFGIKNIVVTFSKILSASLVMGGVLILFYQAMNSVFIDILAIFISIGCCVLVYLIIIYFMNIEDVRNILYAFRRKFKK</sequence>
<feature type="transmembrane region" description="Helical" evidence="8">
    <location>
        <begin position="433"/>
        <end position="455"/>
    </location>
</feature>
<dbReference type="InterPro" id="IPR051050">
    <property type="entry name" value="Lipid_II_flippase_MurJ/MviN"/>
</dbReference>
<keyword evidence="8 9" id="KW-0813">Transport</keyword>
<dbReference type="PANTHER" id="PTHR47019">
    <property type="entry name" value="LIPID II FLIPPASE MURJ"/>
    <property type="match status" value="1"/>
</dbReference>
<name>A0A562QSY2_9BACI</name>
<dbReference type="PANTHER" id="PTHR47019:SF1">
    <property type="entry name" value="LIPID II FLIPPASE MURJ"/>
    <property type="match status" value="1"/>
</dbReference>
<dbReference type="AlphaFoldDB" id="A0A562QSY2"/>
<keyword evidence="11" id="KW-1185">Reference proteome</keyword>
<dbReference type="NCBIfam" id="TIGR01695">
    <property type="entry name" value="murJ_mviN"/>
    <property type="match status" value="1"/>
</dbReference>
<keyword evidence="5 8" id="KW-0573">Peptidoglycan synthesis</keyword>